<dbReference type="Proteomes" id="UP000078559">
    <property type="component" value="Chromosome 1"/>
</dbReference>
<evidence type="ECO:0000313" key="3">
    <source>
        <dbReference type="Proteomes" id="UP000078559"/>
    </source>
</evidence>
<keyword evidence="1" id="KW-0472">Membrane</keyword>
<name>A0A194VM78_CYTMA</name>
<protein>
    <submittedName>
        <fullName evidence="2">Brefeldin A resistance protein</fullName>
    </submittedName>
</protein>
<dbReference type="AlphaFoldDB" id="A0A194VM78"/>
<dbReference type="SMR" id="A0A194VM78"/>
<evidence type="ECO:0000256" key="1">
    <source>
        <dbReference type="SAM" id="Phobius"/>
    </source>
</evidence>
<accession>A0A194VM78</accession>
<gene>
    <name evidence="2" type="ORF">VM1G_00802</name>
</gene>
<keyword evidence="1" id="KW-1133">Transmembrane helix</keyword>
<dbReference type="OrthoDB" id="245989at2759"/>
<organism evidence="2 3">
    <name type="scientific">Cytospora mali</name>
    <name type="common">Apple Valsa canker fungus</name>
    <name type="synonym">Valsa mali</name>
    <dbReference type="NCBI Taxonomy" id="578113"/>
    <lineage>
        <taxon>Eukaryota</taxon>
        <taxon>Fungi</taxon>
        <taxon>Dikarya</taxon>
        <taxon>Ascomycota</taxon>
        <taxon>Pezizomycotina</taxon>
        <taxon>Sordariomycetes</taxon>
        <taxon>Sordariomycetidae</taxon>
        <taxon>Diaporthales</taxon>
        <taxon>Cytosporaceae</taxon>
        <taxon>Cytospora</taxon>
    </lineage>
</organism>
<feature type="transmembrane region" description="Helical" evidence="1">
    <location>
        <begin position="70"/>
        <end position="90"/>
    </location>
</feature>
<sequence length="186" mass="20167">MKPSEAEALRRLATTFCQRSGAGSDATLLTRRSLHELCERPSKTYSCTLIWASFYNPVVGAGQDSESQGLVWLLTVVLLIYGSTFAQMTIAALPDATTAGSLVPVALSGFWTFMYRTSPFTYWLSAMTSIVLHNRAVTCNEHEAVFIDSPAGKYFSAYLSGEGSASSLQNPNDTSACCYCPFIVAN</sequence>
<reference evidence="2" key="1">
    <citation type="submission" date="2014-12" db="EMBL/GenBank/DDBJ databases">
        <title>Genome Sequence of Valsa Canker Pathogens Uncovers a Specific Adaption of Colonization on Woody Bark.</title>
        <authorList>
            <person name="Yin Z."/>
            <person name="Liu H."/>
            <person name="Gao X."/>
            <person name="Li Z."/>
            <person name="Song N."/>
            <person name="Ke X."/>
            <person name="Dai Q."/>
            <person name="Wu Y."/>
            <person name="Sun Y."/>
            <person name="Xu J.-R."/>
            <person name="Kang Z.K."/>
            <person name="Wang L."/>
            <person name="Huang L."/>
        </authorList>
    </citation>
    <scope>NUCLEOTIDE SEQUENCE [LARGE SCALE GENOMIC DNA]</scope>
    <source>
        <strain evidence="2">03-8</strain>
    </source>
</reference>
<evidence type="ECO:0000313" key="2">
    <source>
        <dbReference type="EMBL" id="KUI65274.1"/>
    </source>
</evidence>
<keyword evidence="1" id="KW-0812">Transmembrane</keyword>
<proteinExistence type="predicted"/>
<feature type="transmembrane region" description="Helical" evidence="1">
    <location>
        <begin position="96"/>
        <end position="115"/>
    </location>
</feature>
<keyword evidence="3" id="KW-1185">Reference proteome</keyword>
<dbReference type="EMBL" id="CM003098">
    <property type="protein sequence ID" value="KUI65274.1"/>
    <property type="molecule type" value="Genomic_DNA"/>
</dbReference>